<dbReference type="AlphaFoldDB" id="A0A9K3CTE2"/>
<dbReference type="Proteomes" id="UP000265618">
    <property type="component" value="Unassembled WGS sequence"/>
</dbReference>
<sequence length="495" mass="52783">MAIYIELWIPPEPPHPQIVSYVLTPTERRRLVVSMIKTGLYATDRDRMENPDPASHSLDDLVPPSLQLSFLAAALAVRAPLIVLPTAPGTSGHTDTHTDTHTTEGDSLSGVSSTSSTPSSSSSLSMGEESDMDIAYEMQPGMDMEGSPVYVALSPVAVSRLLMPLRAQYSGCIGLDGLCMLMGDTPTSVGGPDYADTHISLPGEGYDSVAQSIRAYLDIQEVDFACRNGDPFGHDPVLIGPQTRSSAHSGHASSVTNRMGLPLILPPAYSQMEETASQYRDLLCQRIAVMRPSVPLLELVSVPEPEPTGLTGDMTRALSDTHRTESGSGHSDYEYSQDTSQCREAKIQRAVVYRHTCHPHRPYGEIRAVPVAPVVYWQPEGGNVAQAVPLATSHPVLSHLSPIAMPLVRADPTPNKTAYADGVLRYLDVQTRLDTAQGQLLATLLRRGGAGLAASSLTSTASGSDLSNSLAGLVVAISRLGTDSLGEALQRDGVI</sequence>
<evidence type="ECO:0000313" key="3">
    <source>
        <dbReference type="Proteomes" id="UP000265618"/>
    </source>
</evidence>
<dbReference type="EMBL" id="BDIP01000600">
    <property type="protein sequence ID" value="GIQ82132.1"/>
    <property type="molecule type" value="Genomic_DNA"/>
</dbReference>
<feature type="compositionally biased region" description="Low complexity" evidence="1">
    <location>
        <begin position="105"/>
        <end position="127"/>
    </location>
</feature>
<keyword evidence="3" id="KW-1185">Reference proteome</keyword>
<organism evidence="2 3">
    <name type="scientific">Kipferlia bialata</name>
    <dbReference type="NCBI Taxonomy" id="797122"/>
    <lineage>
        <taxon>Eukaryota</taxon>
        <taxon>Metamonada</taxon>
        <taxon>Carpediemonas-like organisms</taxon>
        <taxon>Kipferlia</taxon>
    </lineage>
</organism>
<feature type="region of interest" description="Disordered" evidence="1">
    <location>
        <begin position="86"/>
        <end position="128"/>
    </location>
</feature>
<reference evidence="2 3" key="1">
    <citation type="journal article" date="2018" name="PLoS ONE">
        <title>The draft genome of Kipferlia bialata reveals reductive genome evolution in fornicate parasites.</title>
        <authorList>
            <person name="Tanifuji G."/>
            <person name="Takabayashi S."/>
            <person name="Kume K."/>
            <person name="Takagi M."/>
            <person name="Nakayama T."/>
            <person name="Kamikawa R."/>
            <person name="Inagaki Y."/>
            <person name="Hashimoto T."/>
        </authorList>
    </citation>
    <scope>NUCLEOTIDE SEQUENCE [LARGE SCALE GENOMIC DNA]</scope>
    <source>
        <strain evidence="2">NY0173</strain>
    </source>
</reference>
<accession>A0A9K3CTE2</accession>
<comment type="caution">
    <text evidence="2">The sequence shown here is derived from an EMBL/GenBank/DDBJ whole genome shotgun (WGS) entry which is preliminary data.</text>
</comment>
<gene>
    <name evidence="2" type="ORF">KIPB_003217</name>
</gene>
<evidence type="ECO:0000256" key="1">
    <source>
        <dbReference type="SAM" id="MobiDB-lite"/>
    </source>
</evidence>
<proteinExistence type="predicted"/>
<feature type="compositionally biased region" description="Basic and acidic residues" evidence="1">
    <location>
        <begin position="94"/>
        <end position="104"/>
    </location>
</feature>
<protein>
    <submittedName>
        <fullName evidence="2">Uncharacterized protein</fullName>
    </submittedName>
</protein>
<name>A0A9K3CTE2_9EUKA</name>
<evidence type="ECO:0000313" key="2">
    <source>
        <dbReference type="EMBL" id="GIQ82132.1"/>
    </source>
</evidence>